<dbReference type="Proteomes" id="UP000215059">
    <property type="component" value="Unassembled WGS sequence"/>
</dbReference>
<accession>A0A235F739</accession>
<name>A0A235F739_9BACL</name>
<gene>
    <name evidence="1" type="ORF">CGZ90_14670</name>
</gene>
<dbReference type="GO" id="GO:0016874">
    <property type="term" value="F:ligase activity"/>
    <property type="evidence" value="ECO:0007669"/>
    <property type="project" value="UniProtKB-KW"/>
</dbReference>
<dbReference type="EMBL" id="NOII01000007">
    <property type="protein sequence ID" value="OYD57028.1"/>
    <property type="molecule type" value="Genomic_DNA"/>
</dbReference>
<keyword evidence="1" id="KW-0436">Ligase</keyword>
<dbReference type="AlphaFoldDB" id="A0A235F739"/>
<evidence type="ECO:0000313" key="2">
    <source>
        <dbReference type="Proteomes" id="UP000215059"/>
    </source>
</evidence>
<comment type="caution">
    <text evidence="1">The sequence shown here is derived from an EMBL/GenBank/DDBJ whole genome shotgun (WGS) entry which is preliminary data.</text>
</comment>
<dbReference type="InterPro" id="IPR019700">
    <property type="entry name" value="Sigma-G_inhibitor_Gin"/>
</dbReference>
<sequence>MSSVHKHGETCLICEESKTMGIHILHQFICHECETKIIEAEVNDEYYRHYLSQLRKLKLANATL</sequence>
<proteinExistence type="predicted"/>
<dbReference type="RefSeq" id="WP_094253283.1">
    <property type="nucleotide sequence ID" value="NZ_JBHLXL010000003.1"/>
</dbReference>
<keyword evidence="2" id="KW-1185">Reference proteome</keyword>
<reference evidence="1 2" key="1">
    <citation type="submission" date="2017-07" db="EMBL/GenBank/DDBJ databases">
        <title>Fictibacillus sp. nov. GDSW-R2A3 Genome sequencing and assembly.</title>
        <authorList>
            <person name="Mayilraj S."/>
        </authorList>
    </citation>
    <scope>NUCLEOTIDE SEQUENCE [LARGE SCALE GENOMIC DNA]</scope>
    <source>
        <strain evidence="1 2">GDSW-R2A3</strain>
    </source>
</reference>
<evidence type="ECO:0000313" key="1">
    <source>
        <dbReference type="EMBL" id="OYD57028.1"/>
    </source>
</evidence>
<dbReference type="OrthoDB" id="2886653at2"/>
<organism evidence="1 2">
    <name type="scientific">Fictibacillus aquaticus</name>
    <dbReference type="NCBI Taxonomy" id="2021314"/>
    <lineage>
        <taxon>Bacteria</taxon>
        <taxon>Bacillati</taxon>
        <taxon>Bacillota</taxon>
        <taxon>Bacilli</taxon>
        <taxon>Bacillales</taxon>
        <taxon>Fictibacillaceae</taxon>
        <taxon>Fictibacillus</taxon>
    </lineage>
</organism>
<dbReference type="Pfam" id="PF10764">
    <property type="entry name" value="Gin"/>
    <property type="match status" value="1"/>
</dbReference>
<protein>
    <submittedName>
        <fullName evidence="1">Carnitine--CoA ligase</fullName>
    </submittedName>
</protein>